<proteinExistence type="inferred from homology"/>
<dbReference type="RefSeq" id="WP_048140250.1">
    <property type="nucleotide sequence ID" value="NZ_CP009516.1"/>
</dbReference>
<keyword evidence="2" id="KW-0479">Metal-binding</keyword>
<keyword evidence="7" id="KW-1185">Reference proteome</keyword>
<comment type="similarity">
    <text evidence="1">Belongs to the metallo-dependent hydrolases superfamily. NagA family.</text>
</comment>
<evidence type="ECO:0000256" key="2">
    <source>
        <dbReference type="ARBA" id="ARBA00022723"/>
    </source>
</evidence>
<feature type="domain" description="Amidohydrolase-related" evidence="5">
    <location>
        <begin position="52"/>
        <end position="377"/>
    </location>
</feature>
<dbReference type="Gene3D" id="3.20.20.140">
    <property type="entry name" value="Metal-dependent hydrolases"/>
    <property type="match status" value="1"/>
</dbReference>
<dbReference type="PANTHER" id="PTHR11113">
    <property type="entry name" value="N-ACETYLGLUCOSAMINE-6-PHOSPHATE DEACETYLASE"/>
    <property type="match status" value="1"/>
</dbReference>
<dbReference type="OrthoDB" id="24954at2157"/>
<evidence type="ECO:0000259" key="5">
    <source>
        <dbReference type="Pfam" id="PF01979"/>
    </source>
</evidence>
<dbReference type="InterPro" id="IPR032466">
    <property type="entry name" value="Metal_Hydrolase"/>
</dbReference>
<dbReference type="HOGENOM" id="CLU_032482_2_2_2"/>
<dbReference type="KEGG" id="mhor:MSHOH_2451"/>
<evidence type="ECO:0000256" key="4">
    <source>
        <dbReference type="ARBA" id="ARBA00023277"/>
    </source>
</evidence>
<evidence type="ECO:0000313" key="6">
    <source>
        <dbReference type="EMBL" id="AKB78934.1"/>
    </source>
</evidence>
<dbReference type="InterPro" id="IPR003764">
    <property type="entry name" value="GlcNAc_6-P_deAcase"/>
</dbReference>
<dbReference type="InterPro" id="IPR006680">
    <property type="entry name" value="Amidohydro-rel"/>
</dbReference>
<dbReference type="Pfam" id="PF01979">
    <property type="entry name" value="Amidohydro_1"/>
    <property type="match status" value="1"/>
</dbReference>
<organism evidence="6 7">
    <name type="scientific">Methanosarcina horonobensis HB-1 = JCM 15518</name>
    <dbReference type="NCBI Taxonomy" id="1434110"/>
    <lineage>
        <taxon>Archaea</taxon>
        <taxon>Methanobacteriati</taxon>
        <taxon>Methanobacteriota</taxon>
        <taxon>Stenosarchaea group</taxon>
        <taxon>Methanomicrobia</taxon>
        <taxon>Methanosarcinales</taxon>
        <taxon>Methanosarcinaceae</taxon>
        <taxon>Methanosarcina</taxon>
    </lineage>
</organism>
<dbReference type="Proteomes" id="UP000033101">
    <property type="component" value="Chromosome"/>
</dbReference>
<accession>A0A0E3SAY1</accession>
<dbReference type="Pfam" id="PF22643">
    <property type="entry name" value="NagA_N"/>
    <property type="match status" value="1"/>
</dbReference>
<name>A0A0E3SAY1_9EURY</name>
<dbReference type="PANTHER" id="PTHR11113:SF14">
    <property type="entry name" value="N-ACETYLGLUCOSAMINE-6-PHOSPHATE DEACETYLASE"/>
    <property type="match status" value="1"/>
</dbReference>
<gene>
    <name evidence="6" type="ORF">MSHOH_2451</name>
</gene>
<dbReference type="InterPro" id="IPR011059">
    <property type="entry name" value="Metal-dep_hydrolase_composite"/>
</dbReference>
<dbReference type="GO" id="GO:0006046">
    <property type="term" value="P:N-acetylglucosamine catabolic process"/>
    <property type="evidence" value="ECO:0007669"/>
    <property type="project" value="TreeGrafter"/>
</dbReference>
<dbReference type="FunFam" id="3.20.20.140:FF:000004">
    <property type="entry name" value="N-acetylglucosamine-6-phosphate deacetylase"/>
    <property type="match status" value="1"/>
</dbReference>
<dbReference type="NCBIfam" id="TIGR00221">
    <property type="entry name" value="nagA"/>
    <property type="match status" value="1"/>
</dbReference>
<dbReference type="CDD" id="cd00854">
    <property type="entry name" value="NagA"/>
    <property type="match status" value="1"/>
</dbReference>
<keyword evidence="4" id="KW-0119">Carbohydrate metabolism</keyword>
<protein>
    <submittedName>
        <fullName evidence="6">N-acetylglucosamine-6-phosphate deacetylase</fullName>
        <ecNumber evidence="6">3.5.1.25</ecNumber>
    </submittedName>
</protein>
<dbReference type="EMBL" id="CP009516">
    <property type="protein sequence ID" value="AKB78934.1"/>
    <property type="molecule type" value="Genomic_DNA"/>
</dbReference>
<dbReference type="GO" id="GO:0046872">
    <property type="term" value="F:metal ion binding"/>
    <property type="evidence" value="ECO:0007669"/>
    <property type="project" value="UniProtKB-KW"/>
</dbReference>
<dbReference type="GeneID" id="24831731"/>
<keyword evidence="3 6" id="KW-0378">Hydrolase</keyword>
<dbReference type="PATRIC" id="fig|1434110.4.peg.3147"/>
<dbReference type="GO" id="GO:0008448">
    <property type="term" value="F:N-acetylglucosamine-6-phosphate deacetylase activity"/>
    <property type="evidence" value="ECO:0007669"/>
    <property type="project" value="UniProtKB-EC"/>
</dbReference>
<dbReference type="AlphaFoldDB" id="A0A0E3SAY1"/>
<dbReference type="Gene3D" id="2.30.40.10">
    <property type="entry name" value="Urease, subunit C, domain 1"/>
    <property type="match status" value="1"/>
</dbReference>
<dbReference type="SUPFAM" id="SSF51556">
    <property type="entry name" value="Metallo-dependent hydrolases"/>
    <property type="match status" value="1"/>
</dbReference>
<evidence type="ECO:0000313" key="7">
    <source>
        <dbReference type="Proteomes" id="UP000033101"/>
    </source>
</evidence>
<sequence length="386" mass="42228">MKYALVNCNIYTGNEIICNEAIIIENNYIKSLVDVSKVPSDIDFIDLGGLSVAPGFIDLQVNGGGGYFFTDNPTEEAVSAIFEAHKEFGTTNFLPTIISTSYENIVKAIDTVGKCLSNNKYGILGLHIEGPYLNDTKAGVHNKKLIRSIRDEEFYNLIEKGTNIIKLITLAPENVDKRYIRMCINSGIRISAGHSDSTYEQASEAFKIGVSSVTHIFNAMSQLGSREPGLVGAALENDDVWASVIVDGVHVHFSSVKICKRVKPLNKLFLITDAMPPVGKPEDTFKVGDLEIFCKEGKCITKDGILAGSSLDMATAVRNCVQRIGIPIDEALRMASTYPAEFLGINNLLGRIKPNFIANLTIFDNQLHVRGTVVNGKYEATIRVKA</sequence>
<dbReference type="EC" id="3.5.1.25" evidence="6"/>
<evidence type="ECO:0000256" key="1">
    <source>
        <dbReference type="ARBA" id="ARBA00010716"/>
    </source>
</evidence>
<dbReference type="PIRSF" id="PIRSF038994">
    <property type="entry name" value="NagA"/>
    <property type="match status" value="1"/>
</dbReference>
<reference evidence="6 7" key="1">
    <citation type="submission" date="2014-07" db="EMBL/GenBank/DDBJ databases">
        <title>Methanogenic archaea and the global carbon cycle.</title>
        <authorList>
            <person name="Henriksen J.R."/>
            <person name="Luke J."/>
            <person name="Reinhart S."/>
            <person name="Benedict M.N."/>
            <person name="Youngblut N.D."/>
            <person name="Metcalf M.E."/>
            <person name="Whitaker R.J."/>
            <person name="Metcalf W.W."/>
        </authorList>
    </citation>
    <scope>NUCLEOTIDE SEQUENCE [LARGE SCALE GENOMIC DNA]</scope>
    <source>
        <strain evidence="6 7">HB-1</strain>
    </source>
</reference>
<evidence type="ECO:0000256" key="3">
    <source>
        <dbReference type="ARBA" id="ARBA00022801"/>
    </source>
</evidence>
<dbReference type="SUPFAM" id="SSF51338">
    <property type="entry name" value="Composite domain of metallo-dependent hydrolases"/>
    <property type="match status" value="1"/>
</dbReference>
<dbReference type="STRING" id="1434110.MSHOH_2451"/>